<dbReference type="Proteomes" id="UP000281028">
    <property type="component" value="Unassembled WGS sequence"/>
</dbReference>
<dbReference type="OrthoDB" id="597632at2"/>
<sequence length="285" mass="31430">MQRYFKFAAIVAAFIAIAGTESCSKDDNNEPPVNTTFNKVRLAASARFGAVMTDSAGRTLYFFSLDANGSSSCTGGCLAAWPVFYTAQLTLDSSLKATDFGTINRPDGKQQTTYKGWPLYYYQNDAKAGDINGDGSGNKWFVAKPDYSIMLADAQLVGHDGVEYNSKYQPGKEVTQYITDDYGRTLYAFAPDKFNKNNYTKPDFSNNGIWPILELKTLKNIPSLLNKTAFASTDVFGKTQLTYKGWPLYYFGQDQQLRGNTKGVSFPRPGVWPVTNTASVPAPQP</sequence>
<dbReference type="PANTHER" id="PTHR39335:SF1">
    <property type="entry name" value="BLL4220 PROTEIN"/>
    <property type="match status" value="1"/>
</dbReference>
<organism evidence="1 2">
    <name type="scientific">Chitinophaga solisilvae</name>
    <dbReference type="NCBI Taxonomy" id="1233460"/>
    <lineage>
        <taxon>Bacteria</taxon>
        <taxon>Pseudomonadati</taxon>
        <taxon>Bacteroidota</taxon>
        <taxon>Chitinophagia</taxon>
        <taxon>Chitinophagales</taxon>
        <taxon>Chitinophagaceae</taxon>
        <taxon>Chitinophaga</taxon>
    </lineage>
</organism>
<evidence type="ECO:0000313" key="2">
    <source>
        <dbReference type="Proteomes" id="UP000281028"/>
    </source>
</evidence>
<proteinExistence type="predicted"/>
<dbReference type="EMBL" id="RIAR02000001">
    <property type="protein sequence ID" value="NSL87358.1"/>
    <property type="molecule type" value="Genomic_DNA"/>
</dbReference>
<dbReference type="PANTHER" id="PTHR39335">
    <property type="entry name" value="BLL4220 PROTEIN"/>
    <property type="match status" value="1"/>
</dbReference>
<dbReference type="AlphaFoldDB" id="A0A433WFK2"/>
<dbReference type="GO" id="GO:0043448">
    <property type="term" value="P:alkane catabolic process"/>
    <property type="evidence" value="ECO:0007669"/>
    <property type="project" value="TreeGrafter"/>
</dbReference>
<evidence type="ECO:0000313" key="1">
    <source>
        <dbReference type="EMBL" id="NSL87358.1"/>
    </source>
</evidence>
<reference evidence="1" key="1">
    <citation type="submission" date="2020-05" db="EMBL/GenBank/DDBJ databases">
        <title>Chitinophaga laudate sp. nov., isolated from a tropical peat swamp.</title>
        <authorList>
            <person name="Goh C.B.S."/>
            <person name="Lee M.S."/>
            <person name="Parimannan S."/>
            <person name="Pasbakhsh P."/>
            <person name="Yule C.M."/>
            <person name="Rajandas H."/>
            <person name="Loke S."/>
            <person name="Croft L."/>
            <person name="Tan J.B.L."/>
        </authorList>
    </citation>
    <scope>NUCLEOTIDE SEQUENCE</scope>
    <source>
        <strain evidence="1">Mgbs1</strain>
    </source>
</reference>
<comment type="caution">
    <text evidence="1">The sequence shown here is derived from an EMBL/GenBank/DDBJ whole genome shotgun (WGS) entry which is preliminary data.</text>
</comment>
<protein>
    <submittedName>
        <fullName evidence="1">Uncharacterized protein</fullName>
    </submittedName>
</protein>
<dbReference type="InterPro" id="IPR005297">
    <property type="entry name" value="Lipoprotein_repeat"/>
</dbReference>
<dbReference type="Pfam" id="PF03640">
    <property type="entry name" value="Lipoprotein_15"/>
    <property type="match status" value="3"/>
</dbReference>
<gene>
    <name evidence="1" type="ORF">ECE50_010985</name>
</gene>
<keyword evidence="2" id="KW-1185">Reference proteome</keyword>
<accession>A0A433WFK2</accession>
<name>A0A433WFK2_9BACT</name>